<reference evidence="6 7" key="1">
    <citation type="submission" date="2012-05" db="EMBL/GenBank/DDBJ databases">
        <title>Finished chromosome of genome of Chamaesiphon sp. PCC 6605.</title>
        <authorList>
            <consortium name="US DOE Joint Genome Institute"/>
            <person name="Gugger M."/>
            <person name="Coursin T."/>
            <person name="Rippka R."/>
            <person name="Tandeau De Marsac N."/>
            <person name="Huntemann M."/>
            <person name="Wei C.-L."/>
            <person name="Han J."/>
            <person name="Detter J.C."/>
            <person name="Han C."/>
            <person name="Tapia R."/>
            <person name="Chen A."/>
            <person name="Kyrpides N."/>
            <person name="Mavromatis K."/>
            <person name="Markowitz V."/>
            <person name="Szeto E."/>
            <person name="Ivanova N."/>
            <person name="Pagani I."/>
            <person name="Pati A."/>
            <person name="Goodwin L."/>
            <person name="Nordberg H.P."/>
            <person name="Cantor M.N."/>
            <person name="Hua S.X."/>
            <person name="Woyke T."/>
            <person name="Kerfeld C.A."/>
        </authorList>
    </citation>
    <scope>NUCLEOTIDE SEQUENCE [LARGE SCALE GENOMIC DNA]</scope>
    <source>
        <strain evidence="7">ATCC 27169 / PCC 6605</strain>
    </source>
</reference>
<dbReference type="EMBL" id="CP003600">
    <property type="protein sequence ID" value="AFY92530.1"/>
    <property type="molecule type" value="Genomic_DNA"/>
</dbReference>
<dbReference type="RefSeq" id="WP_015158714.1">
    <property type="nucleotide sequence ID" value="NC_019697.1"/>
</dbReference>
<dbReference type="GO" id="GO:0003677">
    <property type="term" value="F:DNA binding"/>
    <property type="evidence" value="ECO:0007669"/>
    <property type="project" value="UniProtKB-KW"/>
</dbReference>
<dbReference type="Gene3D" id="1.10.443.10">
    <property type="entry name" value="Intergrase catalytic core"/>
    <property type="match status" value="1"/>
</dbReference>
<dbReference type="InterPro" id="IPR002104">
    <property type="entry name" value="Integrase_catalytic"/>
</dbReference>
<dbReference type="InterPro" id="IPR011010">
    <property type="entry name" value="DNA_brk_join_enz"/>
</dbReference>
<evidence type="ECO:0000256" key="2">
    <source>
        <dbReference type="ARBA" id="ARBA00023125"/>
    </source>
</evidence>
<evidence type="ECO:0000256" key="1">
    <source>
        <dbReference type="ARBA" id="ARBA00008857"/>
    </source>
</evidence>
<feature type="compositionally biased region" description="Basic and acidic residues" evidence="4">
    <location>
        <begin position="172"/>
        <end position="183"/>
    </location>
</feature>
<dbReference type="Pfam" id="PF12167">
    <property type="entry name" value="Arm-DNA-bind_2"/>
    <property type="match status" value="1"/>
</dbReference>
<keyword evidence="3" id="KW-0233">DNA recombination</keyword>
<dbReference type="PANTHER" id="PTHR30349:SF64">
    <property type="entry name" value="PROPHAGE INTEGRASE INTD-RELATED"/>
    <property type="match status" value="1"/>
</dbReference>
<dbReference type="Pfam" id="PF00589">
    <property type="entry name" value="Phage_integrase"/>
    <property type="match status" value="1"/>
</dbReference>
<evidence type="ECO:0000256" key="3">
    <source>
        <dbReference type="ARBA" id="ARBA00023172"/>
    </source>
</evidence>
<dbReference type="PROSITE" id="PS51898">
    <property type="entry name" value="TYR_RECOMBINASE"/>
    <property type="match status" value="1"/>
</dbReference>
<dbReference type="KEGG" id="cmp:Cha6605_1342"/>
<feature type="region of interest" description="Disordered" evidence="4">
    <location>
        <begin position="168"/>
        <end position="187"/>
    </location>
</feature>
<protein>
    <submittedName>
        <fullName evidence="6">Integrase</fullName>
    </submittedName>
</protein>
<dbReference type="Gene3D" id="1.10.150.130">
    <property type="match status" value="1"/>
</dbReference>
<dbReference type="Proteomes" id="UP000010366">
    <property type="component" value="Chromosome"/>
</dbReference>
<name>K9UCG2_CHAP6</name>
<evidence type="ECO:0000313" key="6">
    <source>
        <dbReference type="EMBL" id="AFY92530.1"/>
    </source>
</evidence>
<dbReference type="InterPro" id="IPR010998">
    <property type="entry name" value="Integrase_recombinase_N"/>
</dbReference>
<sequence length="381" mass="43126">MNAKIWIEPTGKTLRLVWYYEGKRQRLSLGIPDNPIGRALAAKKMAEIKIDLESGYYDPTLLKYRPCKLGANPTQISAVQLFEKYLTHYQQQRSLTPGSVVKLNGIASKLQLFLGDIPANKVTESVATKAVAQWSESASNRTVKEYLYIIKGCWDWAKDKYSVADPNPWDDSLTRSRSRDNNRVPKQPKPFTIAEFQAIVSAFTNHPQYSHYTDFVLFLANSACRPGEAAGLRWKHLGADYATAWIGESISRRTQKGTKTGKARTIQLNPVLKQILISRYERLEPKPDDLVFPSPKGVAIDDHNFCNRAWKTILTSCHIEYRTPYNLRHSAISHALAQGANPIALAEQTGHDKRVLLSTYAHAIDREVLFVSINDRNLEDR</sequence>
<keyword evidence="7" id="KW-1185">Reference proteome</keyword>
<gene>
    <name evidence="6" type="ORF">Cha6605_1342</name>
</gene>
<evidence type="ECO:0000259" key="5">
    <source>
        <dbReference type="PROSITE" id="PS51898"/>
    </source>
</evidence>
<accession>K9UCG2</accession>
<dbReference type="PANTHER" id="PTHR30349">
    <property type="entry name" value="PHAGE INTEGRASE-RELATED"/>
    <property type="match status" value="1"/>
</dbReference>
<dbReference type="eggNOG" id="COG0582">
    <property type="taxonomic scope" value="Bacteria"/>
</dbReference>
<dbReference type="GO" id="GO:0006310">
    <property type="term" value="P:DNA recombination"/>
    <property type="evidence" value="ECO:0007669"/>
    <property type="project" value="UniProtKB-KW"/>
</dbReference>
<dbReference type="InterPro" id="IPR050090">
    <property type="entry name" value="Tyrosine_recombinase_XerCD"/>
</dbReference>
<dbReference type="AlphaFoldDB" id="K9UCG2"/>
<dbReference type="InterPro" id="IPR022000">
    <property type="entry name" value="Min27-like_integrase_DNA_bind"/>
</dbReference>
<feature type="domain" description="Tyr recombinase" evidence="5">
    <location>
        <begin position="186"/>
        <end position="374"/>
    </location>
</feature>
<dbReference type="HOGENOM" id="CLU_027562_8_0_3"/>
<dbReference type="GO" id="GO:0015074">
    <property type="term" value="P:DNA integration"/>
    <property type="evidence" value="ECO:0007669"/>
    <property type="project" value="InterPro"/>
</dbReference>
<dbReference type="SUPFAM" id="SSF56349">
    <property type="entry name" value="DNA breaking-rejoining enzymes"/>
    <property type="match status" value="1"/>
</dbReference>
<evidence type="ECO:0000256" key="4">
    <source>
        <dbReference type="SAM" id="MobiDB-lite"/>
    </source>
</evidence>
<organism evidence="6 7">
    <name type="scientific">Chamaesiphon minutus (strain ATCC 27169 / PCC 6605)</name>
    <dbReference type="NCBI Taxonomy" id="1173020"/>
    <lineage>
        <taxon>Bacteria</taxon>
        <taxon>Bacillati</taxon>
        <taxon>Cyanobacteriota</taxon>
        <taxon>Cyanophyceae</taxon>
        <taxon>Gomontiellales</taxon>
        <taxon>Chamaesiphonaceae</taxon>
        <taxon>Chamaesiphon</taxon>
    </lineage>
</organism>
<proteinExistence type="inferred from homology"/>
<evidence type="ECO:0000313" key="7">
    <source>
        <dbReference type="Proteomes" id="UP000010366"/>
    </source>
</evidence>
<keyword evidence="2" id="KW-0238">DNA-binding</keyword>
<dbReference type="InterPro" id="IPR013762">
    <property type="entry name" value="Integrase-like_cat_sf"/>
</dbReference>
<comment type="similarity">
    <text evidence="1">Belongs to the 'phage' integrase family.</text>
</comment>
<dbReference type="CDD" id="cd00796">
    <property type="entry name" value="INT_Rci_Hp1_C"/>
    <property type="match status" value="1"/>
</dbReference>
<dbReference type="STRING" id="1173020.Cha6605_1342"/>